<feature type="compositionally biased region" description="Basic and acidic residues" evidence="1">
    <location>
        <begin position="30"/>
        <end position="41"/>
    </location>
</feature>
<dbReference type="KEGG" id="serw:FY030_10780"/>
<feature type="domain" description="LysM" evidence="2">
    <location>
        <begin position="91"/>
        <end position="134"/>
    </location>
</feature>
<dbReference type="InterPro" id="IPR018392">
    <property type="entry name" value="LysM"/>
</dbReference>
<dbReference type="RefSeq" id="WP_158061508.1">
    <property type="nucleotide sequence ID" value="NZ_CP044427.1"/>
</dbReference>
<feature type="compositionally biased region" description="Low complexity" evidence="1">
    <location>
        <begin position="56"/>
        <end position="85"/>
    </location>
</feature>
<dbReference type="Gene3D" id="3.10.350.10">
    <property type="entry name" value="LysM domain"/>
    <property type="match status" value="1"/>
</dbReference>
<accession>A0A5J6V5S7</accession>
<name>A0A5J6V5S7_9MICO</name>
<evidence type="ECO:0000313" key="4">
    <source>
        <dbReference type="Proteomes" id="UP000326546"/>
    </source>
</evidence>
<evidence type="ECO:0000259" key="2">
    <source>
        <dbReference type="PROSITE" id="PS51782"/>
    </source>
</evidence>
<evidence type="ECO:0000313" key="3">
    <source>
        <dbReference type="EMBL" id="QFG69125.1"/>
    </source>
</evidence>
<dbReference type="PROSITE" id="PS51782">
    <property type="entry name" value="LYSM"/>
    <property type="match status" value="1"/>
</dbReference>
<dbReference type="SMART" id="SM00257">
    <property type="entry name" value="LysM"/>
    <property type="match status" value="1"/>
</dbReference>
<sequence>MGLFAKVRQVLAKAEKVLPGSGRAADGQTLDDRAFNERVFEDRDDVLGTAQPEPGAAASTPAASPDHGDAPDPVTAAADTEAEQQTPRRYRTHTIQPGQSLADVAEQHGVSVQEVAELNGVDPELVFAGQVLRIPHG</sequence>
<keyword evidence="4" id="KW-1185">Reference proteome</keyword>
<organism evidence="3 4">
    <name type="scientific">Ornithinimicrobium pratense</name>
    <dbReference type="NCBI Taxonomy" id="2593973"/>
    <lineage>
        <taxon>Bacteria</taxon>
        <taxon>Bacillati</taxon>
        <taxon>Actinomycetota</taxon>
        <taxon>Actinomycetes</taxon>
        <taxon>Micrococcales</taxon>
        <taxon>Ornithinimicrobiaceae</taxon>
        <taxon>Ornithinimicrobium</taxon>
    </lineage>
</organism>
<dbReference type="CDD" id="cd00118">
    <property type="entry name" value="LysM"/>
    <property type="match status" value="1"/>
</dbReference>
<dbReference type="InterPro" id="IPR036779">
    <property type="entry name" value="LysM_dom_sf"/>
</dbReference>
<dbReference type="EMBL" id="CP044427">
    <property type="protein sequence ID" value="QFG69125.1"/>
    <property type="molecule type" value="Genomic_DNA"/>
</dbReference>
<dbReference type="SUPFAM" id="SSF54106">
    <property type="entry name" value="LysM domain"/>
    <property type="match status" value="1"/>
</dbReference>
<proteinExistence type="predicted"/>
<evidence type="ECO:0000256" key="1">
    <source>
        <dbReference type="SAM" id="MobiDB-lite"/>
    </source>
</evidence>
<protein>
    <submittedName>
        <fullName evidence="3">LysM peptidoglycan-binding domain-containing protein</fullName>
    </submittedName>
</protein>
<gene>
    <name evidence="3" type="ORF">FY030_10780</name>
</gene>
<dbReference type="OrthoDB" id="5244690at2"/>
<dbReference type="Pfam" id="PF01476">
    <property type="entry name" value="LysM"/>
    <property type="match status" value="1"/>
</dbReference>
<feature type="region of interest" description="Disordered" evidence="1">
    <location>
        <begin position="18"/>
        <end position="100"/>
    </location>
</feature>
<reference evidence="3 4" key="1">
    <citation type="submission" date="2019-09" db="EMBL/GenBank/DDBJ databases">
        <title>Serinicoccus pratensis sp. nov., isolated from meadow soil.</title>
        <authorList>
            <person name="Zhang W."/>
        </authorList>
    </citation>
    <scope>NUCLEOTIDE SEQUENCE [LARGE SCALE GENOMIC DNA]</scope>
    <source>
        <strain evidence="3 4">W204</strain>
    </source>
</reference>
<dbReference type="Proteomes" id="UP000326546">
    <property type="component" value="Chromosome"/>
</dbReference>
<dbReference type="AlphaFoldDB" id="A0A5J6V5S7"/>